<evidence type="ECO:0000256" key="5">
    <source>
        <dbReference type="ARBA" id="ARBA00022781"/>
    </source>
</evidence>
<sequence>MINLDFSFVFQLVNFLLLMLVLNIFLFKPIRKVLAQRNAEISGAKEKSASVDKEVQEKHALYENRMREIKARATDERSGLRKEAQVEEAAIIDKARKDAADTLSAIKSKVAKESADARQLLKEQALSLSSEICEKVLGRSI</sequence>
<dbReference type="PANTHER" id="PTHR33445">
    <property type="entry name" value="ATP SYNTHASE SUBUNIT B', CHLOROPLASTIC"/>
    <property type="match status" value="1"/>
</dbReference>
<dbReference type="InterPro" id="IPR002146">
    <property type="entry name" value="ATP_synth_b/b'su_bac/chlpt"/>
</dbReference>
<dbReference type="EMBL" id="CP001390">
    <property type="protein sequence ID" value="ACM18821.1"/>
    <property type="molecule type" value="Genomic_DNA"/>
</dbReference>
<keyword evidence="8 13" id="KW-0472">Membrane</keyword>
<evidence type="ECO:0000256" key="13">
    <source>
        <dbReference type="HAMAP-Rule" id="MF_01398"/>
    </source>
</evidence>
<dbReference type="STRING" id="316067.Geob_0452"/>
<evidence type="ECO:0000256" key="10">
    <source>
        <dbReference type="ARBA" id="ARBA00025198"/>
    </source>
</evidence>
<organism evidence="15 16">
    <name type="scientific">Geotalea daltonii (strain DSM 22248 / JCM 15807 / FRC-32)</name>
    <name type="common">Geobacter daltonii</name>
    <dbReference type="NCBI Taxonomy" id="316067"/>
    <lineage>
        <taxon>Bacteria</taxon>
        <taxon>Pseudomonadati</taxon>
        <taxon>Thermodesulfobacteriota</taxon>
        <taxon>Desulfuromonadia</taxon>
        <taxon>Geobacterales</taxon>
        <taxon>Geobacteraceae</taxon>
        <taxon>Geotalea</taxon>
    </lineage>
</organism>
<evidence type="ECO:0000256" key="14">
    <source>
        <dbReference type="RuleBase" id="RU003848"/>
    </source>
</evidence>
<evidence type="ECO:0000313" key="15">
    <source>
        <dbReference type="EMBL" id="ACM18821.1"/>
    </source>
</evidence>
<feature type="transmembrane region" description="Helical" evidence="13">
    <location>
        <begin position="6"/>
        <end position="27"/>
    </location>
</feature>
<comment type="similarity">
    <text evidence="1 13 14">Belongs to the ATPase B chain family.</text>
</comment>
<name>B9LZK7_GEODF</name>
<keyword evidence="5 13" id="KW-0375">Hydrogen ion transport</keyword>
<dbReference type="InterPro" id="IPR050059">
    <property type="entry name" value="ATP_synthase_B_chain"/>
</dbReference>
<protein>
    <recommendedName>
        <fullName evidence="13">ATP synthase subunit b</fullName>
    </recommendedName>
    <alternativeName>
        <fullName evidence="13">ATP synthase F(0) sector subunit b</fullName>
    </alternativeName>
    <alternativeName>
        <fullName evidence="13">ATPase subunit I</fullName>
    </alternativeName>
    <alternativeName>
        <fullName evidence="13">F-type ATPase subunit b</fullName>
        <shortName evidence="13">F-ATPase subunit b</shortName>
    </alternativeName>
</protein>
<evidence type="ECO:0000256" key="11">
    <source>
        <dbReference type="ARBA" id="ARBA00025614"/>
    </source>
</evidence>
<evidence type="ECO:0000256" key="9">
    <source>
        <dbReference type="ARBA" id="ARBA00023310"/>
    </source>
</evidence>
<dbReference type="AlphaFoldDB" id="B9LZK7"/>
<dbReference type="GO" id="GO:0046933">
    <property type="term" value="F:proton-transporting ATP synthase activity, rotational mechanism"/>
    <property type="evidence" value="ECO:0007669"/>
    <property type="project" value="UniProtKB-UniRule"/>
</dbReference>
<keyword evidence="4 13" id="KW-0812">Transmembrane</keyword>
<dbReference type="RefSeq" id="WP_012645550.1">
    <property type="nucleotide sequence ID" value="NC_011979.1"/>
</dbReference>
<keyword evidence="3 13" id="KW-0138">CF(0)</keyword>
<keyword evidence="13" id="KW-0997">Cell inner membrane</keyword>
<keyword evidence="13" id="KW-1003">Cell membrane</keyword>
<evidence type="ECO:0000256" key="1">
    <source>
        <dbReference type="ARBA" id="ARBA00005513"/>
    </source>
</evidence>
<dbReference type="PANTHER" id="PTHR33445:SF2">
    <property type="entry name" value="ATP SYNTHASE SUBUNIT B', CHLOROPLASTIC"/>
    <property type="match status" value="1"/>
</dbReference>
<dbReference type="HOGENOM" id="CLU_079215_9_3_7"/>
<dbReference type="HAMAP" id="MF_01398">
    <property type="entry name" value="ATP_synth_b_bprime"/>
    <property type="match status" value="1"/>
</dbReference>
<evidence type="ECO:0000256" key="7">
    <source>
        <dbReference type="ARBA" id="ARBA00023065"/>
    </source>
</evidence>
<dbReference type="Proteomes" id="UP000007721">
    <property type="component" value="Chromosome"/>
</dbReference>
<dbReference type="GO" id="GO:0045259">
    <property type="term" value="C:proton-transporting ATP synthase complex"/>
    <property type="evidence" value="ECO:0007669"/>
    <property type="project" value="UniProtKB-KW"/>
</dbReference>
<keyword evidence="6 13" id="KW-1133">Transmembrane helix</keyword>
<gene>
    <name evidence="13" type="primary">atpF</name>
    <name evidence="15" type="synonym">atpX</name>
    <name evidence="15" type="ordered locus">Geob_0452</name>
</gene>
<keyword evidence="9 13" id="KW-0066">ATP synthesis</keyword>
<dbReference type="GO" id="GO:0046961">
    <property type="term" value="F:proton-transporting ATPase activity, rotational mechanism"/>
    <property type="evidence" value="ECO:0007669"/>
    <property type="project" value="TreeGrafter"/>
</dbReference>
<evidence type="ECO:0000256" key="12">
    <source>
        <dbReference type="ARBA" id="ARBA00037847"/>
    </source>
</evidence>
<dbReference type="GO" id="GO:0012505">
    <property type="term" value="C:endomembrane system"/>
    <property type="evidence" value="ECO:0007669"/>
    <property type="project" value="UniProtKB-SubCell"/>
</dbReference>
<comment type="subunit">
    <text evidence="13">F-type ATPases have 2 components, F(1) - the catalytic core - and F(0) - the membrane proton channel. F(1) has five subunits: alpha(3), beta(3), gamma(1), delta(1), epsilon(1). F(0) has three main subunits: a(1), b(2) and c(10-14). The alpha and beta chains form an alternating ring which encloses part of the gamma chain. F(1) is attached to F(0) by a central stalk formed by the gamma and epsilon chains, while a peripheral stalk is formed by the delta and b chains.</text>
</comment>
<evidence type="ECO:0000256" key="8">
    <source>
        <dbReference type="ARBA" id="ARBA00023136"/>
    </source>
</evidence>
<evidence type="ECO:0000256" key="2">
    <source>
        <dbReference type="ARBA" id="ARBA00022448"/>
    </source>
</evidence>
<comment type="subcellular location">
    <subcellularLocation>
        <location evidence="13">Cell inner membrane</location>
        <topology evidence="13">Single-pass membrane protein</topology>
    </subcellularLocation>
    <subcellularLocation>
        <location evidence="12">Endomembrane system</location>
        <topology evidence="12">Single-pass membrane protein</topology>
    </subcellularLocation>
</comment>
<comment type="function">
    <text evidence="10 13">F(1)F(0) ATP synthase produces ATP from ADP in the presence of a proton or sodium gradient. F-type ATPases consist of two structural domains, F(1) containing the extramembraneous catalytic core and F(0) containing the membrane proton channel, linked together by a central stalk and a peripheral stalk. During catalysis, ATP synthesis in the catalytic domain of F(1) is coupled via a rotary mechanism of the central stalk subunits to proton translocation.</text>
</comment>
<evidence type="ECO:0000256" key="3">
    <source>
        <dbReference type="ARBA" id="ARBA00022547"/>
    </source>
</evidence>
<dbReference type="GO" id="GO:0005886">
    <property type="term" value="C:plasma membrane"/>
    <property type="evidence" value="ECO:0007669"/>
    <property type="project" value="UniProtKB-SubCell"/>
</dbReference>
<dbReference type="OrthoDB" id="9794968at2"/>
<comment type="function">
    <text evidence="11">Component of the F(0) channel, it forms part of the peripheral stalk, linking F(1) to F(0). The b'-subunit is a diverged and duplicated form of b found in plants and photosynthetic bacteria.</text>
</comment>
<keyword evidence="16" id="KW-1185">Reference proteome</keyword>
<proteinExistence type="inferred from homology"/>
<keyword evidence="2 13" id="KW-0813">Transport</keyword>
<reference evidence="15 16" key="1">
    <citation type="submission" date="2009-01" db="EMBL/GenBank/DDBJ databases">
        <title>Complete sequence of Geobacter sp. FRC-32.</title>
        <authorList>
            <consortium name="US DOE Joint Genome Institute"/>
            <person name="Lucas S."/>
            <person name="Copeland A."/>
            <person name="Lapidus A."/>
            <person name="Glavina del Rio T."/>
            <person name="Dalin E."/>
            <person name="Tice H."/>
            <person name="Bruce D."/>
            <person name="Goodwin L."/>
            <person name="Pitluck S."/>
            <person name="Saunders E."/>
            <person name="Brettin T."/>
            <person name="Detter J.C."/>
            <person name="Han C."/>
            <person name="Larimer F."/>
            <person name="Land M."/>
            <person name="Hauser L."/>
            <person name="Kyrpides N."/>
            <person name="Ovchinnikova G."/>
            <person name="Kostka J."/>
            <person name="Richardson P."/>
        </authorList>
    </citation>
    <scope>NUCLEOTIDE SEQUENCE [LARGE SCALE GENOMIC DNA]</scope>
    <source>
        <strain evidence="16">DSM 22248 / JCM 15807 / FRC-32</strain>
    </source>
</reference>
<evidence type="ECO:0000256" key="4">
    <source>
        <dbReference type="ARBA" id="ARBA00022692"/>
    </source>
</evidence>
<dbReference type="Pfam" id="PF00430">
    <property type="entry name" value="ATP-synt_B"/>
    <property type="match status" value="1"/>
</dbReference>
<dbReference type="eggNOG" id="COG0711">
    <property type="taxonomic scope" value="Bacteria"/>
</dbReference>
<evidence type="ECO:0000256" key="6">
    <source>
        <dbReference type="ARBA" id="ARBA00022989"/>
    </source>
</evidence>
<dbReference type="KEGG" id="geo:Geob_0452"/>
<evidence type="ECO:0000313" key="16">
    <source>
        <dbReference type="Proteomes" id="UP000007721"/>
    </source>
</evidence>
<keyword evidence="7 13" id="KW-0406">Ion transport</keyword>
<dbReference type="CDD" id="cd06503">
    <property type="entry name" value="ATP-synt_Fo_b"/>
    <property type="match status" value="1"/>
</dbReference>
<accession>B9LZK7</accession>